<organism evidence="1">
    <name type="scientific">freshwater metagenome</name>
    <dbReference type="NCBI Taxonomy" id="449393"/>
    <lineage>
        <taxon>unclassified sequences</taxon>
        <taxon>metagenomes</taxon>
        <taxon>ecological metagenomes</taxon>
    </lineage>
</organism>
<dbReference type="InterPro" id="IPR029069">
    <property type="entry name" value="HotDog_dom_sf"/>
</dbReference>
<dbReference type="GO" id="GO:0047617">
    <property type="term" value="F:fatty acyl-CoA hydrolase activity"/>
    <property type="evidence" value="ECO:0007669"/>
    <property type="project" value="TreeGrafter"/>
</dbReference>
<dbReference type="EMBL" id="CAFBMR010000011">
    <property type="protein sequence ID" value="CAB4906910.1"/>
    <property type="molecule type" value="Genomic_DNA"/>
</dbReference>
<evidence type="ECO:0000313" key="1">
    <source>
        <dbReference type="EMBL" id="CAB4906910.1"/>
    </source>
</evidence>
<protein>
    <submittedName>
        <fullName evidence="1">Unannotated protein</fullName>
    </submittedName>
</protein>
<dbReference type="PANTHER" id="PTHR31793:SF2">
    <property type="entry name" value="BLR1345 PROTEIN"/>
    <property type="match status" value="1"/>
</dbReference>
<dbReference type="CDD" id="cd00586">
    <property type="entry name" value="4HBT"/>
    <property type="match status" value="1"/>
</dbReference>
<proteinExistence type="predicted"/>
<dbReference type="InterPro" id="IPR050563">
    <property type="entry name" value="4-hydroxybenzoyl-CoA_TE"/>
</dbReference>
<name>A0A6J7GRE7_9ZZZZ</name>
<reference evidence="1" key="1">
    <citation type="submission" date="2020-05" db="EMBL/GenBank/DDBJ databases">
        <authorList>
            <person name="Chiriac C."/>
            <person name="Salcher M."/>
            <person name="Ghai R."/>
            <person name="Kavagutti S V."/>
        </authorList>
    </citation>
    <scope>NUCLEOTIDE SEQUENCE</scope>
</reference>
<dbReference type="AlphaFoldDB" id="A0A6J7GRE7"/>
<dbReference type="Pfam" id="PF13279">
    <property type="entry name" value="4HBT_2"/>
    <property type="match status" value="1"/>
</dbReference>
<accession>A0A6J7GRE7</accession>
<dbReference type="PANTHER" id="PTHR31793">
    <property type="entry name" value="4-HYDROXYBENZOYL-COA THIOESTERASE FAMILY MEMBER"/>
    <property type="match status" value="1"/>
</dbReference>
<gene>
    <name evidence="1" type="ORF">UFOPK3610_00495</name>
</gene>
<dbReference type="SUPFAM" id="SSF54637">
    <property type="entry name" value="Thioesterase/thiol ester dehydrase-isomerase"/>
    <property type="match status" value="1"/>
</dbReference>
<dbReference type="Gene3D" id="3.10.129.10">
    <property type="entry name" value="Hotdog Thioesterase"/>
    <property type="match status" value="1"/>
</dbReference>
<sequence>MGGFGGVDQVEGPVLPTYEEAAALPMGREQQIPHAYIDRNGHMNVRHYIGVFDDCGFPYLDRFGIDHDYVAREHKGVMDLENHVRFIAEVLEGERVSAHLRLLDVGPKSMHWMNFMVNHTKRAVSATLELLTVHVDLETRRVVPWSAESLAGMSAQLELDRALSWAAPSSGCMGIKR</sequence>